<accession>U5C4L2</accession>
<evidence type="ECO:0000256" key="3">
    <source>
        <dbReference type="ARBA" id="ARBA00023002"/>
    </source>
</evidence>
<evidence type="ECO:0000259" key="5">
    <source>
        <dbReference type="SMART" id="SM00829"/>
    </source>
</evidence>
<dbReference type="InterPro" id="IPR050129">
    <property type="entry name" value="Zn_alcohol_dh"/>
</dbReference>
<dbReference type="Proteomes" id="UP000016843">
    <property type="component" value="Unassembled WGS sequence"/>
</dbReference>
<dbReference type="InterPro" id="IPR036291">
    <property type="entry name" value="NAD(P)-bd_dom_sf"/>
</dbReference>
<dbReference type="Pfam" id="PF08240">
    <property type="entry name" value="ADH_N"/>
    <property type="match status" value="1"/>
</dbReference>
<dbReference type="InterPro" id="IPR020843">
    <property type="entry name" value="ER"/>
</dbReference>
<keyword evidence="3" id="KW-0560">Oxidoreductase</keyword>
<dbReference type="Gene3D" id="3.40.50.720">
    <property type="entry name" value="NAD(P)-binding Rossmann-like Domain"/>
    <property type="match status" value="1"/>
</dbReference>
<organism evidence="6 7">
    <name type="scientific">Rhodonellum psychrophilum GCM71 = DSM 17998</name>
    <dbReference type="NCBI Taxonomy" id="1123057"/>
    <lineage>
        <taxon>Bacteria</taxon>
        <taxon>Pseudomonadati</taxon>
        <taxon>Bacteroidota</taxon>
        <taxon>Cytophagia</taxon>
        <taxon>Cytophagales</taxon>
        <taxon>Cytophagaceae</taxon>
        <taxon>Rhodonellum</taxon>
    </lineage>
</organism>
<dbReference type="GO" id="GO:0008270">
    <property type="term" value="F:zinc ion binding"/>
    <property type="evidence" value="ECO:0007669"/>
    <property type="project" value="InterPro"/>
</dbReference>
<dbReference type="InterPro" id="IPR013149">
    <property type="entry name" value="ADH-like_C"/>
</dbReference>
<comment type="similarity">
    <text evidence="4">Belongs to the zinc-containing alcohol dehydrogenase family.</text>
</comment>
<dbReference type="Gene3D" id="3.90.180.10">
    <property type="entry name" value="Medium-chain alcohol dehydrogenases, catalytic domain"/>
    <property type="match status" value="1"/>
</dbReference>
<name>U5C4L2_9BACT</name>
<dbReference type="eggNOG" id="COG1063">
    <property type="taxonomic scope" value="Bacteria"/>
</dbReference>
<gene>
    <name evidence="6" type="ORF">P872_17550</name>
</gene>
<dbReference type="SMART" id="SM00829">
    <property type="entry name" value="PKS_ER"/>
    <property type="match status" value="1"/>
</dbReference>
<dbReference type="PANTHER" id="PTHR43401">
    <property type="entry name" value="L-THREONINE 3-DEHYDROGENASE"/>
    <property type="match status" value="1"/>
</dbReference>
<protein>
    <recommendedName>
        <fullName evidence="5">Enoyl reductase (ER) domain-containing protein</fullName>
    </recommendedName>
</protein>
<comment type="cofactor">
    <cofactor evidence="4">
        <name>Zn(2+)</name>
        <dbReference type="ChEBI" id="CHEBI:29105"/>
    </cofactor>
</comment>
<dbReference type="InterPro" id="IPR002328">
    <property type="entry name" value="ADH_Zn_CS"/>
</dbReference>
<dbReference type="PANTHER" id="PTHR43401:SF2">
    <property type="entry name" value="L-THREONINE 3-DEHYDROGENASE"/>
    <property type="match status" value="1"/>
</dbReference>
<dbReference type="InterPro" id="IPR011032">
    <property type="entry name" value="GroES-like_sf"/>
</dbReference>
<dbReference type="PROSITE" id="PS00059">
    <property type="entry name" value="ADH_ZINC"/>
    <property type="match status" value="1"/>
</dbReference>
<sequence>MFVTQKQTTMKALVLESYNNLVYKDVPKPDFKNNEVLVQVKACGICGSDVHGMDGSTGRRNPPLIMGHEASGLIVEVGNEVQSFAKGDRVTFDSTIYALNDWYTLRGKYNLSDNRKVLGVSPKEYRQHGAFAEYVVVPEHILYRLPDSVSFEQAAMVEPVAVATHAIDLTPISLRDTVLVVGTGMIGLFLIQVLKLSNAGKIIAVDLDDKKLELAKKFGADHTFNSKTEDIQESILALTHNRGADVVFEAVGISATVKLAIENVRKGGVVTLVGNLAQQVDFPLQAVVTREIRLQGSCAIAGEYAKVLEMMEKGLIDVDSLLSAKVPLSEGASWFKRLYDKEPGLNKVVLQP</sequence>
<keyword evidence="7" id="KW-1185">Reference proteome</keyword>
<dbReference type="CDD" id="cd08236">
    <property type="entry name" value="sugar_DH"/>
    <property type="match status" value="1"/>
</dbReference>
<dbReference type="Pfam" id="PF00107">
    <property type="entry name" value="ADH_zinc_N"/>
    <property type="match status" value="1"/>
</dbReference>
<keyword evidence="2 4" id="KW-0862">Zinc</keyword>
<reference evidence="6 7" key="1">
    <citation type="journal article" date="2013" name="Genome Announc.">
        <title>Draft Genome Sequence of the Psychrophilic and Alkaliphilic Rhodonellum psychrophilum Strain GCM71T.</title>
        <authorList>
            <person name="Hauptmann A.L."/>
            <person name="Glaring M.A."/>
            <person name="Hallin P.F."/>
            <person name="Prieme A."/>
            <person name="Stougaard P."/>
        </authorList>
    </citation>
    <scope>NUCLEOTIDE SEQUENCE [LARGE SCALE GENOMIC DNA]</scope>
    <source>
        <strain evidence="6 7">GCM71</strain>
    </source>
</reference>
<dbReference type="AlphaFoldDB" id="U5C4L2"/>
<evidence type="ECO:0000256" key="4">
    <source>
        <dbReference type="RuleBase" id="RU361277"/>
    </source>
</evidence>
<proteinExistence type="inferred from homology"/>
<evidence type="ECO:0000313" key="7">
    <source>
        <dbReference type="Proteomes" id="UP000016843"/>
    </source>
</evidence>
<evidence type="ECO:0000256" key="2">
    <source>
        <dbReference type="ARBA" id="ARBA00022833"/>
    </source>
</evidence>
<dbReference type="SUPFAM" id="SSF50129">
    <property type="entry name" value="GroES-like"/>
    <property type="match status" value="1"/>
</dbReference>
<feature type="domain" description="Enoyl reductase (ER)" evidence="5">
    <location>
        <begin position="16"/>
        <end position="350"/>
    </location>
</feature>
<comment type="caution">
    <text evidence="6">The sequence shown here is derived from an EMBL/GenBank/DDBJ whole genome shotgun (WGS) entry which is preliminary data.</text>
</comment>
<keyword evidence="1 4" id="KW-0479">Metal-binding</keyword>
<dbReference type="EMBL" id="AWXR01000017">
    <property type="protein sequence ID" value="ERM83152.1"/>
    <property type="molecule type" value="Genomic_DNA"/>
</dbReference>
<evidence type="ECO:0000256" key="1">
    <source>
        <dbReference type="ARBA" id="ARBA00022723"/>
    </source>
</evidence>
<dbReference type="SUPFAM" id="SSF51735">
    <property type="entry name" value="NAD(P)-binding Rossmann-fold domains"/>
    <property type="match status" value="1"/>
</dbReference>
<dbReference type="InterPro" id="IPR013154">
    <property type="entry name" value="ADH-like_N"/>
</dbReference>
<evidence type="ECO:0000313" key="6">
    <source>
        <dbReference type="EMBL" id="ERM83152.1"/>
    </source>
</evidence>
<dbReference type="GO" id="GO:0016616">
    <property type="term" value="F:oxidoreductase activity, acting on the CH-OH group of donors, NAD or NADP as acceptor"/>
    <property type="evidence" value="ECO:0007669"/>
    <property type="project" value="UniProtKB-ARBA"/>
</dbReference>